<evidence type="ECO:0000313" key="1">
    <source>
        <dbReference type="EMBL" id="GAI37421.1"/>
    </source>
</evidence>
<dbReference type="AlphaFoldDB" id="X1P4Q3"/>
<comment type="caution">
    <text evidence="1">The sequence shown here is derived from an EMBL/GenBank/DDBJ whole genome shotgun (WGS) entry which is preliminary data.</text>
</comment>
<gene>
    <name evidence="1" type="ORF">S06H3_49721</name>
</gene>
<dbReference type="EMBL" id="BARV01031417">
    <property type="protein sequence ID" value="GAI37421.1"/>
    <property type="molecule type" value="Genomic_DNA"/>
</dbReference>
<reference evidence="1" key="1">
    <citation type="journal article" date="2014" name="Front. Microbiol.">
        <title>High frequency of phylogenetically diverse reductive dehalogenase-homologous genes in deep subseafloor sedimentary metagenomes.</title>
        <authorList>
            <person name="Kawai M."/>
            <person name="Futagami T."/>
            <person name="Toyoda A."/>
            <person name="Takaki Y."/>
            <person name="Nishi S."/>
            <person name="Hori S."/>
            <person name="Arai W."/>
            <person name="Tsubouchi T."/>
            <person name="Morono Y."/>
            <person name="Uchiyama I."/>
            <person name="Ito T."/>
            <person name="Fujiyama A."/>
            <person name="Inagaki F."/>
            <person name="Takami H."/>
        </authorList>
    </citation>
    <scope>NUCLEOTIDE SEQUENCE</scope>
    <source>
        <strain evidence="1">Expedition CK06-06</strain>
    </source>
</reference>
<organism evidence="1">
    <name type="scientific">marine sediment metagenome</name>
    <dbReference type="NCBI Taxonomy" id="412755"/>
    <lineage>
        <taxon>unclassified sequences</taxon>
        <taxon>metagenomes</taxon>
        <taxon>ecological metagenomes</taxon>
    </lineage>
</organism>
<feature type="non-terminal residue" evidence="1">
    <location>
        <position position="121"/>
    </location>
</feature>
<protein>
    <submittedName>
        <fullName evidence="1">Uncharacterized protein</fullName>
    </submittedName>
</protein>
<sequence length="121" mass="14339">MTISRKDRTILRELAVEVANIAALPIQQEKADMWRRLNRLEHGKPMVWINEIPWHEMGSEVQLRTSTEFCRTQERWLCHTLYQWKHMRCDMIVEPKVFCPLVFHDTGFGIKAQMINAEGDT</sequence>
<accession>X1P4Q3</accession>
<proteinExistence type="predicted"/>
<name>X1P4Q3_9ZZZZ</name>